<feature type="transmembrane region" description="Helical" evidence="1">
    <location>
        <begin position="29"/>
        <end position="53"/>
    </location>
</feature>
<keyword evidence="1" id="KW-1133">Transmembrane helix</keyword>
<feature type="transmembrane region" description="Helical" evidence="1">
    <location>
        <begin position="59"/>
        <end position="84"/>
    </location>
</feature>
<keyword evidence="3" id="KW-1185">Reference proteome</keyword>
<evidence type="ECO:0000313" key="3">
    <source>
        <dbReference type="Proteomes" id="UP001168380"/>
    </source>
</evidence>
<keyword evidence="1" id="KW-0472">Membrane</keyword>
<comment type="caution">
    <text evidence="2">The sequence shown here is derived from an EMBL/GenBank/DDBJ whole genome shotgun (WGS) entry which is preliminary data.</text>
</comment>
<gene>
    <name evidence="2" type="ORF">QWI16_08495</name>
</gene>
<proteinExistence type="predicted"/>
<dbReference type="EMBL" id="JAULRT010000052">
    <property type="protein sequence ID" value="MDO3382213.1"/>
    <property type="molecule type" value="Genomic_DNA"/>
</dbReference>
<accession>A0ABT8TGF7</accession>
<evidence type="ECO:0000256" key="1">
    <source>
        <dbReference type="SAM" id="Phobius"/>
    </source>
</evidence>
<reference evidence="2" key="1">
    <citation type="submission" date="2023-07" db="EMBL/GenBank/DDBJ databases">
        <title>Gilvimarinus algae sp. nov., isolated from the surface of Kelp.</title>
        <authorList>
            <person name="Sun Y.Y."/>
            <person name="Gong Y."/>
            <person name="Du Z.J."/>
        </authorList>
    </citation>
    <scope>NUCLEOTIDE SEQUENCE</scope>
    <source>
        <strain evidence="2">SDUM040014</strain>
    </source>
</reference>
<keyword evidence="1" id="KW-0812">Transmembrane</keyword>
<sequence>MIKRLLNVLWKRNPVTRVVYARAEKELKLIALSLILVLLCALPLMINMTFSLIEPTPPALVYLFAGGAVLAHLGFLVGLSLLIYKNLFR</sequence>
<protein>
    <submittedName>
        <fullName evidence="2">Uncharacterized protein</fullName>
    </submittedName>
</protein>
<dbReference type="Proteomes" id="UP001168380">
    <property type="component" value="Unassembled WGS sequence"/>
</dbReference>
<dbReference type="RefSeq" id="WP_302712373.1">
    <property type="nucleotide sequence ID" value="NZ_JAULRT010000052.1"/>
</dbReference>
<organism evidence="2 3">
    <name type="scientific">Gilvimarinus algae</name>
    <dbReference type="NCBI Taxonomy" id="3058037"/>
    <lineage>
        <taxon>Bacteria</taxon>
        <taxon>Pseudomonadati</taxon>
        <taxon>Pseudomonadota</taxon>
        <taxon>Gammaproteobacteria</taxon>
        <taxon>Cellvibrionales</taxon>
        <taxon>Cellvibrionaceae</taxon>
        <taxon>Gilvimarinus</taxon>
    </lineage>
</organism>
<evidence type="ECO:0000313" key="2">
    <source>
        <dbReference type="EMBL" id="MDO3382213.1"/>
    </source>
</evidence>
<name>A0ABT8TGF7_9GAMM</name>